<dbReference type="RefSeq" id="WP_189429602.1">
    <property type="nucleotide sequence ID" value="NZ_BNAO01000001.1"/>
</dbReference>
<keyword evidence="1" id="KW-0732">Signal</keyword>
<accession>A0ABQ3KU13</accession>
<name>A0ABQ3KU13_9ALTE</name>
<organism evidence="2 3">
    <name type="scientific">Alishewanella longhuensis</name>
    <dbReference type="NCBI Taxonomy" id="1091037"/>
    <lineage>
        <taxon>Bacteria</taxon>
        <taxon>Pseudomonadati</taxon>
        <taxon>Pseudomonadota</taxon>
        <taxon>Gammaproteobacteria</taxon>
        <taxon>Alteromonadales</taxon>
        <taxon>Alteromonadaceae</taxon>
        <taxon>Alishewanella</taxon>
    </lineage>
</organism>
<keyword evidence="3" id="KW-1185">Reference proteome</keyword>
<evidence type="ECO:0000256" key="1">
    <source>
        <dbReference type="SAM" id="SignalP"/>
    </source>
</evidence>
<feature type="chain" id="PRO_5045435109" description="DUF2796 domain-containing protein" evidence="1">
    <location>
        <begin position="22"/>
        <end position="169"/>
    </location>
</feature>
<feature type="signal peptide" evidence="1">
    <location>
        <begin position="1"/>
        <end position="21"/>
    </location>
</feature>
<dbReference type="Proteomes" id="UP000659697">
    <property type="component" value="Unassembled WGS sequence"/>
</dbReference>
<gene>
    <name evidence="2" type="ORF">GCM10010919_03990</name>
</gene>
<reference evidence="3" key="1">
    <citation type="journal article" date="2019" name="Int. J. Syst. Evol. Microbiol.">
        <title>The Global Catalogue of Microorganisms (GCM) 10K type strain sequencing project: providing services to taxonomists for standard genome sequencing and annotation.</title>
        <authorList>
            <consortium name="The Broad Institute Genomics Platform"/>
            <consortium name="The Broad Institute Genome Sequencing Center for Infectious Disease"/>
            <person name="Wu L."/>
            <person name="Ma J."/>
        </authorList>
    </citation>
    <scope>NUCLEOTIDE SEQUENCE [LARGE SCALE GENOMIC DNA]</scope>
    <source>
        <strain evidence="3">CGMCC 1.7003</strain>
    </source>
</reference>
<sequence>MHLKQLSALCFGLLMLPSAYAHKFSTAYLDVSEQAEQPVLLWKVALHDLASADLLGTTKAQISWQQVTAAHEQLAQYVDSHIKVKSQGAACTLQLAAQANWQTQRIQQQTYVLLPIKATCHSKAAWSLSYNALFETGHSHKLLLSWNTQALKANAVLAENNTVFPQVKD</sequence>
<dbReference type="EMBL" id="BNAO01000001">
    <property type="protein sequence ID" value="GHG60491.1"/>
    <property type="molecule type" value="Genomic_DNA"/>
</dbReference>
<evidence type="ECO:0008006" key="4">
    <source>
        <dbReference type="Google" id="ProtNLM"/>
    </source>
</evidence>
<protein>
    <recommendedName>
        <fullName evidence="4">DUF2796 domain-containing protein</fullName>
    </recommendedName>
</protein>
<comment type="caution">
    <text evidence="2">The sequence shown here is derived from an EMBL/GenBank/DDBJ whole genome shotgun (WGS) entry which is preliminary data.</text>
</comment>
<evidence type="ECO:0000313" key="3">
    <source>
        <dbReference type="Proteomes" id="UP000659697"/>
    </source>
</evidence>
<evidence type="ECO:0000313" key="2">
    <source>
        <dbReference type="EMBL" id="GHG60491.1"/>
    </source>
</evidence>
<proteinExistence type="predicted"/>